<dbReference type="PANTHER" id="PTHR37813:SF1">
    <property type="entry name" value="FELS-2 PROPHAGE PROTEIN"/>
    <property type="match status" value="1"/>
</dbReference>
<sequence>MASKVHEIVFAMAGKLSGSFSGTFSSASQKLADLQMRSRALKVSLRELDAAQRKGKISVLEYAASYEKLTVQLHKVEQLQGKVNRLTKMQNTAGAVADRARSGMMKSAAAGAALAVPAAAAISFDTEMAYVAKQVDNARDDTGKLTEIGLKAKEDILAISRDLKTLPDEIAKAYALSARSGVKGAENLRKMTEMGVMMGKAFEMPADQVSTDMAKIGNALGYDLETAEGIAKLEALADKINYVDDQTLAAGPDLIDFMTRTGKLVKGLAPTMSEGMTVGLGAGMLAAGERAEVAGTAVNAMLTRFAAAPTQAKGFQEALAQIGLTAEELQGSMIKNADGAILDLFNRINQLDQAAKNNVMAELIGQNHIDTISLLTGNYDKFLDAVKKANSEAAKGSVRKEFAILSQTAKAQLEGTQAALARTMGAFGEGLLPDINEKAQGLAAFAESVGKFARAHPQLTSAVMTGAAGLTVFALAASSVTWVVSSAVGPFIRFHKWMVIGADGVSKYAKVASLLKGVWSGLGSLLSGLSGLAMRFFTVLLTNPLGWFVLAIVGVGVALYALYQNFESVRNAIDGAWQKFKETFPNAAAFLQSIGDKVAWLADKFKNLIGVQRESAGMGGLRAAEAVVPHALGGIFNRPHVGLIAEAGVPEAAIPLDGSARSVSLWEKAGQMLGVGGGGLVINATFAPVINGGGPQAMDELQRAQDNFIAQMKEAFWQQGRVALE</sequence>
<accession>A0ABU3NYG1</accession>
<keyword evidence="2" id="KW-1133">Transmembrane helix</keyword>
<dbReference type="Pfam" id="PF10145">
    <property type="entry name" value="PhageMin_Tail"/>
    <property type="match status" value="1"/>
</dbReference>
<feature type="domain" description="Phage tail tape measure protein" evidence="3">
    <location>
        <begin position="154"/>
        <end position="365"/>
    </location>
</feature>
<organism evidence="4 5">
    <name type="scientific">Anaeroselena agilis</name>
    <dbReference type="NCBI Taxonomy" id="3063788"/>
    <lineage>
        <taxon>Bacteria</taxon>
        <taxon>Bacillati</taxon>
        <taxon>Bacillota</taxon>
        <taxon>Negativicutes</taxon>
        <taxon>Acetonemataceae</taxon>
        <taxon>Anaeroselena</taxon>
    </lineage>
</organism>
<comment type="caution">
    <text evidence="4">The sequence shown here is derived from an EMBL/GenBank/DDBJ whole genome shotgun (WGS) entry which is preliminary data.</text>
</comment>
<feature type="transmembrane region" description="Helical" evidence="2">
    <location>
        <begin position="467"/>
        <end position="492"/>
    </location>
</feature>
<feature type="transmembrane region" description="Helical" evidence="2">
    <location>
        <begin position="545"/>
        <end position="563"/>
    </location>
</feature>
<feature type="transmembrane region" description="Helical" evidence="2">
    <location>
        <begin position="513"/>
        <end position="533"/>
    </location>
</feature>
<proteinExistence type="predicted"/>
<name>A0ABU3NYG1_9FIRM</name>
<evidence type="ECO:0000256" key="2">
    <source>
        <dbReference type="SAM" id="Phobius"/>
    </source>
</evidence>
<dbReference type="Proteomes" id="UP001254848">
    <property type="component" value="Unassembled WGS sequence"/>
</dbReference>
<dbReference type="InterPro" id="IPR010090">
    <property type="entry name" value="Phage_tape_meas"/>
</dbReference>
<keyword evidence="2" id="KW-0812">Transmembrane</keyword>
<evidence type="ECO:0000313" key="4">
    <source>
        <dbReference type="EMBL" id="MDT8901828.1"/>
    </source>
</evidence>
<dbReference type="RefSeq" id="WP_413780331.1">
    <property type="nucleotide sequence ID" value="NZ_JAUOZS010000001.1"/>
</dbReference>
<dbReference type="NCBIfam" id="TIGR01760">
    <property type="entry name" value="tape_meas_TP901"/>
    <property type="match status" value="1"/>
</dbReference>
<gene>
    <name evidence="4" type="ORF">Q4T40_11275</name>
</gene>
<reference evidence="4 5" key="1">
    <citation type="submission" date="2023-07" db="EMBL/GenBank/DDBJ databases">
        <title>The novel representative of Negativicutes class, Anaeroselena agilis gen. nov. sp. nov.</title>
        <authorList>
            <person name="Prokofeva M.I."/>
            <person name="Elcheninov A.G."/>
            <person name="Klyukina A."/>
            <person name="Kublanov I.V."/>
            <person name="Frolov E.N."/>
            <person name="Podosokorskaya O.A."/>
        </authorList>
    </citation>
    <scope>NUCLEOTIDE SEQUENCE [LARGE SCALE GENOMIC DNA]</scope>
    <source>
        <strain evidence="4 5">4137-cl</strain>
    </source>
</reference>
<keyword evidence="2" id="KW-0472">Membrane</keyword>
<dbReference type="EMBL" id="JAUOZS010000001">
    <property type="protein sequence ID" value="MDT8901828.1"/>
    <property type="molecule type" value="Genomic_DNA"/>
</dbReference>
<evidence type="ECO:0000313" key="5">
    <source>
        <dbReference type="Proteomes" id="UP001254848"/>
    </source>
</evidence>
<evidence type="ECO:0000256" key="1">
    <source>
        <dbReference type="ARBA" id="ARBA00022612"/>
    </source>
</evidence>
<dbReference type="PANTHER" id="PTHR37813">
    <property type="entry name" value="FELS-2 PROPHAGE PROTEIN"/>
    <property type="match status" value="1"/>
</dbReference>
<protein>
    <submittedName>
        <fullName evidence="4">Phage tail tape measure protein</fullName>
    </submittedName>
</protein>
<keyword evidence="5" id="KW-1185">Reference proteome</keyword>
<keyword evidence="1" id="KW-1188">Viral release from host cell</keyword>
<evidence type="ECO:0000259" key="3">
    <source>
        <dbReference type="Pfam" id="PF10145"/>
    </source>
</evidence>